<proteinExistence type="predicted"/>
<comment type="caution">
    <text evidence="1">The sequence shown here is derived from an EMBL/GenBank/DDBJ whole genome shotgun (WGS) entry which is preliminary data.</text>
</comment>
<dbReference type="EMBL" id="BPLQ01004099">
    <property type="protein sequence ID" value="GIY05561.1"/>
    <property type="molecule type" value="Genomic_DNA"/>
</dbReference>
<accession>A0AAV4QBT0</accession>
<evidence type="ECO:0000313" key="2">
    <source>
        <dbReference type="Proteomes" id="UP001054837"/>
    </source>
</evidence>
<organism evidence="1 2">
    <name type="scientific">Caerostris darwini</name>
    <dbReference type="NCBI Taxonomy" id="1538125"/>
    <lineage>
        <taxon>Eukaryota</taxon>
        <taxon>Metazoa</taxon>
        <taxon>Ecdysozoa</taxon>
        <taxon>Arthropoda</taxon>
        <taxon>Chelicerata</taxon>
        <taxon>Arachnida</taxon>
        <taxon>Araneae</taxon>
        <taxon>Araneomorphae</taxon>
        <taxon>Entelegynae</taxon>
        <taxon>Araneoidea</taxon>
        <taxon>Araneidae</taxon>
        <taxon>Caerostris</taxon>
    </lineage>
</organism>
<dbReference type="AlphaFoldDB" id="A0AAV4QBT0"/>
<keyword evidence="2" id="KW-1185">Reference proteome</keyword>
<name>A0AAV4QBT0_9ARAC</name>
<sequence length="83" mass="9641">MQPESPPLDDWFVIPDATTVCWFSIIVVSKTYVYEAQQAKPLAMTCLEIPILFCLPPFFYSLPHSTAMIEFFITHQPLQQRDF</sequence>
<evidence type="ECO:0000313" key="1">
    <source>
        <dbReference type="EMBL" id="GIY05561.1"/>
    </source>
</evidence>
<gene>
    <name evidence="1" type="ORF">CDAR_536261</name>
</gene>
<reference evidence="1 2" key="1">
    <citation type="submission" date="2021-06" db="EMBL/GenBank/DDBJ databases">
        <title>Caerostris darwini draft genome.</title>
        <authorList>
            <person name="Kono N."/>
            <person name="Arakawa K."/>
        </authorList>
    </citation>
    <scope>NUCLEOTIDE SEQUENCE [LARGE SCALE GENOMIC DNA]</scope>
</reference>
<protein>
    <submittedName>
        <fullName evidence="1">Uncharacterized protein</fullName>
    </submittedName>
</protein>
<dbReference type="Proteomes" id="UP001054837">
    <property type="component" value="Unassembled WGS sequence"/>
</dbReference>